<keyword evidence="3" id="KW-1185">Reference proteome</keyword>
<dbReference type="KEGG" id="seds:AAY24_13745"/>
<reference evidence="2 3" key="1">
    <citation type="journal article" date="2015" name="Genome Announc.">
        <title>Complete Genome Sequence of Sedimenticola thiotaurini Strain SIP-G1, a Polyphosphate- and Polyhydroxyalkanoate-Accumulating Sulfur-Oxidizing Gammaproteobacterium Isolated from Salt Marsh Sediments.</title>
        <authorList>
            <person name="Flood B.E."/>
            <person name="Jones D.S."/>
            <person name="Bailey J.V."/>
        </authorList>
    </citation>
    <scope>NUCLEOTIDE SEQUENCE [LARGE SCALE GENOMIC DNA]</scope>
    <source>
        <strain evidence="2 3">SIP-G1</strain>
    </source>
</reference>
<organism evidence="2 3">
    <name type="scientific">Sedimenticola thiotaurini</name>
    <dbReference type="NCBI Taxonomy" id="1543721"/>
    <lineage>
        <taxon>Bacteria</taxon>
        <taxon>Pseudomonadati</taxon>
        <taxon>Pseudomonadota</taxon>
        <taxon>Gammaproteobacteria</taxon>
        <taxon>Chromatiales</taxon>
        <taxon>Sedimenticolaceae</taxon>
        <taxon>Sedimenticola</taxon>
    </lineage>
</organism>
<evidence type="ECO:0000313" key="2">
    <source>
        <dbReference type="EMBL" id="AKH21251.1"/>
    </source>
</evidence>
<dbReference type="SUPFAM" id="SSF46785">
    <property type="entry name" value="Winged helix' DNA-binding domain"/>
    <property type="match status" value="1"/>
</dbReference>
<name>A0A0F7JXS5_9GAMM</name>
<evidence type="ECO:0000259" key="1">
    <source>
        <dbReference type="Pfam" id="PF09012"/>
    </source>
</evidence>
<dbReference type="InterPro" id="IPR015102">
    <property type="entry name" value="Tscrpt_reg_HTH_FeoC"/>
</dbReference>
<dbReference type="InterPro" id="IPR036390">
    <property type="entry name" value="WH_DNA-bd_sf"/>
</dbReference>
<accession>A0A0F7JXS5</accession>
<dbReference type="EMBL" id="CP011412">
    <property type="protein sequence ID" value="AKH21251.1"/>
    <property type="molecule type" value="Genomic_DNA"/>
</dbReference>
<dbReference type="Pfam" id="PF09012">
    <property type="entry name" value="FeoC"/>
    <property type="match status" value="1"/>
</dbReference>
<dbReference type="Gene3D" id="1.10.10.10">
    <property type="entry name" value="Winged helix-like DNA-binding domain superfamily/Winged helix DNA-binding domain"/>
    <property type="match status" value="1"/>
</dbReference>
<protein>
    <recommendedName>
        <fullName evidence="1">Transcriptional regulator HTH-type FeoC domain-containing protein</fullName>
    </recommendedName>
</protein>
<feature type="domain" description="Transcriptional regulator HTH-type FeoC" evidence="1">
    <location>
        <begin position="2"/>
        <end position="70"/>
    </location>
</feature>
<sequence>MMLASIKRYLQHRGPVCLSDIALHLGATPDATRGMLETWIRKGRVRRQLINPACGSSCGKCRPDSMEFYEWSEEKSDG</sequence>
<dbReference type="OrthoDB" id="467062at2"/>
<evidence type="ECO:0000313" key="3">
    <source>
        <dbReference type="Proteomes" id="UP000034410"/>
    </source>
</evidence>
<dbReference type="AlphaFoldDB" id="A0A0F7JXS5"/>
<proteinExistence type="predicted"/>
<gene>
    <name evidence="2" type="ORF">AAY24_13745</name>
</gene>
<dbReference type="InterPro" id="IPR036388">
    <property type="entry name" value="WH-like_DNA-bd_sf"/>
</dbReference>
<dbReference type="Proteomes" id="UP000034410">
    <property type="component" value="Chromosome"/>
</dbReference>